<comment type="subcellular location">
    <subcellularLocation>
        <location evidence="1">Membrane</location>
        <topology evidence="1">Multi-pass membrane protein</topology>
    </subcellularLocation>
</comment>
<keyword evidence="4" id="KW-0472">Membrane</keyword>
<feature type="chain" id="PRO_5036501808" evidence="5">
    <location>
        <begin position="21"/>
        <end position="117"/>
    </location>
</feature>
<comment type="caution">
    <text evidence="6">The sequence shown here is derived from an EMBL/GenBank/DDBJ whole genome shotgun (WGS) entry which is preliminary data.</text>
</comment>
<dbReference type="OrthoDB" id="6432455at2759"/>
<dbReference type="AlphaFoldDB" id="A0A8X6LAX7"/>
<gene>
    <name evidence="6" type="primary">Orct</name>
    <name evidence="6" type="ORF">TNCT_12911</name>
</gene>
<keyword evidence="3" id="KW-1133">Transmembrane helix</keyword>
<dbReference type="SUPFAM" id="SSF103473">
    <property type="entry name" value="MFS general substrate transporter"/>
    <property type="match status" value="1"/>
</dbReference>
<evidence type="ECO:0000256" key="5">
    <source>
        <dbReference type="SAM" id="SignalP"/>
    </source>
</evidence>
<evidence type="ECO:0000256" key="2">
    <source>
        <dbReference type="ARBA" id="ARBA00022692"/>
    </source>
</evidence>
<dbReference type="Gene3D" id="1.20.1250.20">
    <property type="entry name" value="MFS general substrate transporter like domains"/>
    <property type="match status" value="1"/>
</dbReference>
<evidence type="ECO:0000313" key="7">
    <source>
        <dbReference type="Proteomes" id="UP000887116"/>
    </source>
</evidence>
<accession>A0A8X6LAX7</accession>
<proteinExistence type="predicted"/>
<dbReference type="GO" id="GO:0016020">
    <property type="term" value="C:membrane"/>
    <property type="evidence" value="ECO:0007669"/>
    <property type="project" value="UniProtKB-SubCell"/>
</dbReference>
<dbReference type="EMBL" id="BMAO01025333">
    <property type="protein sequence ID" value="GFR01887.1"/>
    <property type="molecule type" value="Genomic_DNA"/>
</dbReference>
<name>A0A8X6LAX7_TRICU</name>
<evidence type="ECO:0000256" key="4">
    <source>
        <dbReference type="ARBA" id="ARBA00023136"/>
    </source>
</evidence>
<evidence type="ECO:0000256" key="1">
    <source>
        <dbReference type="ARBA" id="ARBA00004141"/>
    </source>
</evidence>
<feature type="signal peptide" evidence="5">
    <location>
        <begin position="1"/>
        <end position="20"/>
    </location>
</feature>
<dbReference type="InterPro" id="IPR036259">
    <property type="entry name" value="MFS_trans_sf"/>
</dbReference>
<dbReference type="Proteomes" id="UP000887116">
    <property type="component" value="Unassembled WGS sequence"/>
</dbReference>
<sequence>MGKFFITGSFGLLYLYTAEIFPTGVRNVTLGSCSMCARVGSILAPFVRDLGKATYPEVPNVLYTLLALTSGLLALALPETRGVDLPNTFQESESLGKSTDKVCKENIDATSISVTEK</sequence>
<evidence type="ECO:0000313" key="6">
    <source>
        <dbReference type="EMBL" id="GFR01887.1"/>
    </source>
</evidence>
<keyword evidence="7" id="KW-1185">Reference proteome</keyword>
<reference evidence="6" key="1">
    <citation type="submission" date="2020-07" db="EMBL/GenBank/DDBJ databases">
        <title>Multicomponent nature underlies the extraordinary mechanical properties of spider dragline silk.</title>
        <authorList>
            <person name="Kono N."/>
            <person name="Nakamura H."/>
            <person name="Mori M."/>
            <person name="Yoshida Y."/>
            <person name="Ohtoshi R."/>
            <person name="Malay A.D."/>
            <person name="Moran D.A.P."/>
            <person name="Tomita M."/>
            <person name="Numata K."/>
            <person name="Arakawa K."/>
        </authorList>
    </citation>
    <scope>NUCLEOTIDE SEQUENCE</scope>
</reference>
<keyword evidence="5" id="KW-0732">Signal</keyword>
<evidence type="ECO:0000256" key="3">
    <source>
        <dbReference type="ARBA" id="ARBA00022989"/>
    </source>
</evidence>
<organism evidence="6 7">
    <name type="scientific">Trichonephila clavata</name>
    <name type="common">Joro spider</name>
    <name type="synonym">Nephila clavata</name>
    <dbReference type="NCBI Taxonomy" id="2740835"/>
    <lineage>
        <taxon>Eukaryota</taxon>
        <taxon>Metazoa</taxon>
        <taxon>Ecdysozoa</taxon>
        <taxon>Arthropoda</taxon>
        <taxon>Chelicerata</taxon>
        <taxon>Arachnida</taxon>
        <taxon>Araneae</taxon>
        <taxon>Araneomorphae</taxon>
        <taxon>Entelegynae</taxon>
        <taxon>Araneoidea</taxon>
        <taxon>Nephilidae</taxon>
        <taxon>Trichonephila</taxon>
    </lineage>
</organism>
<protein>
    <submittedName>
        <fullName evidence="6">Organic cation transporter protein</fullName>
    </submittedName>
</protein>
<keyword evidence="2" id="KW-0812">Transmembrane</keyword>
<dbReference type="PANTHER" id="PTHR24064">
    <property type="entry name" value="SOLUTE CARRIER FAMILY 22 MEMBER"/>
    <property type="match status" value="1"/>
</dbReference>